<reference evidence="4" key="1">
    <citation type="journal article" date="2013" name="Nature">
        <title>Draft genome of the wheat A-genome progenitor Triticum urartu.</title>
        <authorList>
            <person name="Ling H.Q."/>
            <person name="Zhao S."/>
            <person name="Liu D."/>
            <person name="Wang J."/>
            <person name="Sun H."/>
            <person name="Zhang C."/>
            <person name="Fan H."/>
            <person name="Li D."/>
            <person name="Dong L."/>
            <person name="Tao Y."/>
            <person name="Gao C."/>
            <person name="Wu H."/>
            <person name="Li Y."/>
            <person name="Cui Y."/>
            <person name="Guo X."/>
            <person name="Zheng S."/>
            <person name="Wang B."/>
            <person name="Yu K."/>
            <person name="Liang Q."/>
            <person name="Yang W."/>
            <person name="Lou X."/>
            <person name="Chen J."/>
            <person name="Feng M."/>
            <person name="Jian J."/>
            <person name="Zhang X."/>
            <person name="Luo G."/>
            <person name="Jiang Y."/>
            <person name="Liu J."/>
            <person name="Wang Z."/>
            <person name="Sha Y."/>
            <person name="Zhang B."/>
            <person name="Wu H."/>
            <person name="Tang D."/>
            <person name="Shen Q."/>
            <person name="Xue P."/>
            <person name="Zou S."/>
            <person name="Wang X."/>
            <person name="Liu X."/>
            <person name="Wang F."/>
            <person name="Yang Y."/>
            <person name="An X."/>
            <person name="Dong Z."/>
            <person name="Zhang K."/>
            <person name="Zhang X."/>
            <person name="Luo M.C."/>
            <person name="Dvorak J."/>
            <person name="Tong Y."/>
            <person name="Wang J."/>
            <person name="Yang H."/>
            <person name="Li Z."/>
            <person name="Wang D."/>
            <person name="Zhang A."/>
            <person name="Wang J."/>
        </authorList>
    </citation>
    <scope>NUCLEOTIDE SEQUENCE</scope>
    <source>
        <strain evidence="4">cv. G1812</strain>
    </source>
</reference>
<evidence type="ECO:0000313" key="4">
    <source>
        <dbReference type="Proteomes" id="UP000015106"/>
    </source>
</evidence>
<dbReference type="EnsemblPlants" id="TuG1812S0002914000.01.T01">
    <property type="protein sequence ID" value="TuG1812S0002914000.01.T01"/>
    <property type="gene ID" value="TuG1812S0002914000.01"/>
</dbReference>
<dbReference type="Gramene" id="TuG1812G0100001252.01.T01">
    <property type="protein sequence ID" value="TuG1812G0100001252.01.T01"/>
    <property type="gene ID" value="TuG1812G0100001252.01"/>
</dbReference>
<proteinExistence type="predicted"/>
<organism evidence="3 4">
    <name type="scientific">Triticum urartu</name>
    <name type="common">Red wild einkorn</name>
    <name type="synonym">Crithodium urartu</name>
    <dbReference type="NCBI Taxonomy" id="4572"/>
    <lineage>
        <taxon>Eukaryota</taxon>
        <taxon>Viridiplantae</taxon>
        <taxon>Streptophyta</taxon>
        <taxon>Embryophyta</taxon>
        <taxon>Tracheophyta</taxon>
        <taxon>Spermatophyta</taxon>
        <taxon>Magnoliopsida</taxon>
        <taxon>Liliopsida</taxon>
        <taxon>Poales</taxon>
        <taxon>Poaceae</taxon>
        <taxon>BOP clade</taxon>
        <taxon>Pooideae</taxon>
        <taxon>Triticodae</taxon>
        <taxon>Triticeae</taxon>
        <taxon>Triticinae</taxon>
        <taxon>Triticum</taxon>
    </lineage>
</organism>
<accession>A0A8R7RG70</accession>
<sequence>MDPRKPHQTKDERSQVTQGDDATLENIWYTRQQRQRLAALAIQGLDPASHLPVHSSYPTDLARCSFPLCGLCATFLIKHPGFSYCAPLALTFGSACSRLVSCIIQVRVDCPSSCSPLVVVVRAVMVSHIKGTRDVGLRQCLEQPAEKQRMPIKTGRERRWSQRWTLTP</sequence>
<name>A0A8R7RG70_TRIUA</name>
<evidence type="ECO:0000256" key="1">
    <source>
        <dbReference type="SAM" id="MobiDB-lite"/>
    </source>
</evidence>
<evidence type="ECO:0000313" key="3">
    <source>
        <dbReference type="EnsemblPlants" id="TuG1812S0002914000.01.T01"/>
    </source>
</evidence>
<dbReference type="Gramene" id="TuG1812S0002914000.01.T01">
    <property type="protein sequence ID" value="TuG1812S0002914000.01.T01"/>
    <property type="gene ID" value="TuG1812S0002914000.01"/>
</dbReference>
<dbReference type="AlphaFoldDB" id="A0A8R7RG70"/>
<dbReference type="Proteomes" id="UP000015106">
    <property type="component" value="Chromosome 1"/>
</dbReference>
<reference evidence="3" key="3">
    <citation type="submission" date="2022-06" db="UniProtKB">
        <authorList>
            <consortium name="EnsemblPlants"/>
        </authorList>
    </citation>
    <scope>IDENTIFICATION</scope>
</reference>
<dbReference type="EnsemblPlants" id="TuG1812G0100001252.01.T01">
    <property type="protein sequence ID" value="TuG1812G0100001252.01.T01"/>
    <property type="gene ID" value="TuG1812G0100001252.01"/>
</dbReference>
<feature type="compositionally biased region" description="Basic and acidic residues" evidence="1">
    <location>
        <begin position="146"/>
        <end position="160"/>
    </location>
</feature>
<protein>
    <submittedName>
        <fullName evidence="3">Uncharacterized protein</fullName>
    </submittedName>
</protein>
<keyword evidence="4" id="KW-1185">Reference proteome</keyword>
<feature type="region of interest" description="Disordered" evidence="1">
    <location>
        <begin position="146"/>
        <end position="168"/>
    </location>
</feature>
<evidence type="ECO:0000313" key="2">
    <source>
        <dbReference type="EnsemblPlants" id="TuG1812G0100001252.01.T01"/>
    </source>
</evidence>
<reference evidence="2" key="2">
    <citation type="submission" date="2018-03" db="EMBL/GenBank/DDBJ databases">
        <title>The Triticum urartu genome reveals the dynamic nature of wheat genome evolution.</title>
        <authorList>
            <person name="Ling H."/>
            <person name="Ma B."/>
            <person name="Shi X."/>
            <person name="Liu H."/>
            <person name="Dong L."/>
            <person name="Sun H."/>
            <person name="Cao Y."/>
            <person name="Gao Q."/>
            <person name="Zheng S."/>
            <person name="Li Y."/>
            <person name="Yu Y."/>
            <person name="Du H."/>
            <person name="Qi M."/>
            <person name="Li Y."/>
            <person name="Yu H."/>
            <person name="Cui Y."/>
            <person name="Wang N."/>
            <person name="Chen C."/>
            <person name="Wu H."/>
            <person name="Zhao Y."/>
            <person name="Zhang J."/>
            <person name="Li Y."/>
            <person name="Zhou W."/>
            <person name="Zhang B."/>
            <person name="Hu W."/>
            <person name="Eijk M."/>
            <person name="Tang J."/>
            <person name="Witsenboer H."/>
            <person name="Zhao S."/>
            <person name="Li Z."/>
            <person name="Zhang A."/>
            <person name="Wang D."/>
            <person name="Liang C."/>
        </authorList>
    </citation>
    <scope>NUCLEOTIDE SEQUENCE [LARGE SCALE GENOMIC DNA]</scope>
    <source>
        <strain evidence="2">cv. G1812</strain>
    </source>
</reference>